<proteinExistence type="predicted"/>
<dbReference type="GeneID" id="41970343"/>
<name>A0A507B3V5_9PEZI</name>
<keyword evidence="2" id="KW-1185">Reference proteome</keyword>
<dbReference type="Proteomes" id="UP000319257">
    <property type="component" value="Unassembled WGS sequence"/>
</dbReference>
<evidence type="ECO:0000313" key="1">
    <source>
        <dbReference type="EMBL" id="TPX17795.1"/>
    </source>
</evidence>
<gene>
    <name evidence="1" type="ORF">E0L32_002896</name>
</gene>
<comment type="caution">
    <text evidence="1">The sequence shown here is derived from an EMBL/GenBank/DDBJ whole genome shotgun (WGS) entry which is preliminary data.</text>
</comment>
<dbReference type="EMBL" id="SKBQ01000012">
    <property type="protein sequence ID" value="TPX17795.1"/>
    <property type="molecule type" value="Genomic_DNA"/>
</dbReference>
<evidence type="ECO:0000313" key="2">
    <source>
        <dbReference type="Proteomes" id="UP000319257"/>
    </source>
</evidence>
<reference evidence="1 2" key="1">
    <citation type="submission" date="2019-06" db="EMBL/GenBank/DDBJ databases">
        <title>Draft genome sequence of the filamentous fungus Phialemoniopsis curvata isolated from diesel fuel.</title>
        <authorList>
            <person name="Varaljay V.A."/>
            <person name="Lyon W.J."/>
            <person name="Crouch A.L."/>
            <person name="Drake C.E."/>
            <person name="Hollomon J.M."/>
            <person name="Nadeau L.J."/>
            <person name="Nunn H.S."/>
            <person name="Stevenson B.S."/>
            <person name="Bojanowski C.L."/>
            <person name="Crookes-Goodson W.J."/>
        </authorList>
    </citation>
    <scope>NUCLEOTIDE SEQUENCE [LARGE SCALE GENOMIC DNA]</scope>
    <source>
        <strain evidence="1 2">D216</strain>
    </source>
</reference>
<dbReference type="InParanoid" id="A0A507B3V5"/>
<organism evidence="1 2">
    <name type="scientific">Thyridium curvatum</name>
    <dbReference type="NCBI Taxonomy" id="1093900"/>
    <lineage>
        <taxon>Eukaryota</taxon>
        <taxon>Fungi</taxon>
        <taxon>Dikarya</taxon>
        <taxon>Ascomycota</taxon>
        <taxon>Pezizomycotina</taxon>
        <taxon>Sordariomycetes</taxon>
        <taxon>Sordariomycetidae</taxon>
        <taxon>Thyridiales</taxon>
        <taxon>Thyridiaceae</taxon>
        <taxon>Thyridium</taxon>
    </lineage>
</organism>
<dbReference type="RefSeq" id="XP_030999506.1">
    <property type="nucleotide sequence ID" value="XM_031137136.1"/>
</dbReference>
<dbReference type="InterPro" id="IPR036188">
    <property type="entry name" value="FAD/NAD-bd_sf"/>
</dbReference>
<sequence>MLAIADFGMHIIPQAARLFKALRVYTNGDSEAAEALRKAIEATTLPATVESRKIARSALKSPGSSAFTVALEGGQQNTEGFFGAFQTRGFSAGSEARLDQIAAHPAFEIRFRDGAAAVDLIFFLLISSDVILPAPPNVEIGGCTVSL</sequence>
<accession>A0A507B3V5</accession>
<dbReference type="AlphaFoldDB" id="A0A507B3V5"/>
<protein>
    <submittedName>
        <fullName evidence="1">Uncharacterized protein</fullName>
    </submittedName>
</protein>
<dbReference type="Gene3D" id="3.50.50.60">
    <property type="entry name" value="FAD/NAD(P)-binding domain"/>
    <property type="match status" value="1"/>
</dbReference>